<keyword evidence="2 5" id="KW-0812">Transmembrane</keyword>
<organism evidence="6 7">
    <name type="scientific">Biomphalaria glabrata</name>
    <name type="common">Bloodfluke planorb</name>
    <name type="synonym">Freshwater snail</name>
    <dbReference type="NCBI Taxonomy" id="6526"/>
    <lineage>
        <taxon>Eukaryota</taxon>
        <taxon>Metazoa</taxon>
        <taxon>Spiralia</taxon>
        <taxon>Lophotrochozoa</taxon>
        <taxon>Mollusca</taxon>
        <taxon>Gastropoda</taxon>
        <taxon>Heterobranchia</taxon>
        <taxon>Euthyneura</taxon>
        <taxon>Panpulmonata</taxon>
        <taxon>Hygrophila</taxon>
        <taxon>Lymnaeoidea</taxon>
        <taxon>Planorbidae</taxon>
        <taxon>Biomphalaria</taxon>
    </lineage>
</organism>
<accession>A0A2C9KU94</accession>
<dbReference type="Gene3D" id="1.20.1250.20">
    <property type="entry name" value="MFS general substrate transporter like domains"/>
    <property type="match status" value="1"/>
</dbReference>
<evidence type="ECO:0000256" key="3">
    <source>
        <dbReference type="ARBA" id="ARBA00022989"/>
    </source>
</evidence>
<dbReference type="Proteomes" id="UP000076420">
    <property type="component" value="Unassembled WGS sequence"/>
</dbReference>
<dbReference type="GO" id="GO:0006820">
    <property type="term" value="P:monoatomic anion transport"/>
    <property type="evidence" value="ECO:0007669"/>
    <property type="project" value="TreeGrafter"/>
</dbReference>
<dbReference type="Pfam" id="PF07690">
    <property type="entry name" value="MFS_1"/>
    <property type="match status" value="1"/>
</dbReference>
<dbReference type="VEuPathDB" id="VectorBase:BGLB023552"/>
<gene>
    <name evidence="6" type="primary">106050715</name>
</gene>
<dbReference type="InterPro" id="IPR011701">
    <property type="entry name" value="MFS"/>
</dbReference>
<dbReference type="STRING" id="6526.A0A2C9KU94"/>
<dbReference type="AlphaFoldDB" id="A0A2C9KU94"/>
<dbReference type="InterPro" id="IPR050382">
    <property type="entry name" value="MFS_Na/Anion_cotransporter"/>
</dbReference>
<proteinExistence type="predicted"/>
<protein>
    <recommendedName>
        <fullName evidence="8">Major facilitator superfamily (MFS) profile domain-containing protein</fullName>
    </recommendedName>
</protein>
<keyword evidence="4 5" id="KW-0472">Membrane</keyword>
<name>A0A2C9KU94_BIOGL</name>
<dbReference type="GO" id="GO:0022857">
    <property type="term" value="F:transmembrane transporter activity"/>
    <property type="evidence" value="ECO:0007669"/>
    <property type="project" value="InterPro"/>
</dbReference>
<comment type="subcellular location">
    <subcellularLocation>
        <location evidence="1">Membrane</location>
        <topology evidence="1">Multi-pass membrane protein</topology>
    </subcellularLocation>
</comment>
<dbReference type="VEuPathDB" id="VectorBase:BGLAX_035625"/>
<dbReference type="SUPFAM" id="SSF103473">
    <property type="entry name" value="MFS general substrate transporter"/>
    <property type="match status" value="1"/>
</dbReference>
<keyword evidence="3 5" id="KW-1133">Transmembrane helix</keyword>
<evidence type="ECO:0000256" key="2">
    <source>
        <dbReference type="ARBA" id="ARBA00022692"/>
    </source>
</evidence>
<sequence length="182" mass="20507">MKAELNVKLCFVFFSSAPYFVSQRFVWAILSCLGIVLHTVTRDNLHAALSCMVNHDIQNLTSVNSDVDRGRNITYICGGHVEHNATRDFDWDEETVRQLLSVYFYGQLLTQIPASWLALRYSARLMWASGMAIGSLCTLLTPVSARTHIYLLLAVRFILGLSGVGSYVSLCYNHAREMVHTQ</sequence>
<dbReference type="GO" id="GO:0016020">
    <property type="term" value="C:membrane"/>
    <property type="evidence" value="ECO:0007669"/>
    <property type="project" value="UniProtKB-SubCell"/>
</dbReference>
<reference evidence="6" key="1">
    <citation type="submission" date="2020-05" db="UniProtKB">
        <authorList>
            <consortium name="EnsemblMetazoa"/>
        </authorList>
    </citation>
    <scope>IDENTIFICATION</scope>
    <source>
        <strain evidence="6">BB02</strain>
    </source>
</reference>
<evidence type="ECO:0000256" key="5">
    <source>
        <dbReference type="SAM" id="Phobius"/>
    </source>
</evidence>
<evidence type="ECO:0000313" key="6">
    <source>
        <dbReference type="EnsemblMetazoa" id="BGLB023552-PA"/>
    </source>
</evidence>
<evidence type="ECO:0000256" key="4">
    <source>
        <dbReference type="ARBA" id="ARBA00023136"/>
    </source>
</evidence>
<feature type="transmembrane region" description="Helical" evidence="5">
    <location>
        <begin position="125"/>
        <end position="143"/>
    </location>
</feature>
<dbReference type="EnsemblMetazoa" id="BGLB023552-RA">
    <property type="protein sequence ID" value="BGLB023552-PA"/>
    <property type="gene ID" value="BGLB023552"/>
</dbReference>
<evidence type="ECO:0008006" key="8">
    <source>
        <dbReference type="Google" id="ProtNLM"/>
    </source>
</evidence>
<dbReference type="PANTHER" id="PTHR11662">
    <property type="entry name" value="SOLUTE CARRIER FAMILY 17"/>
    <property type="match status" value="1"/>
</dbReference>
<dbReference type="PANTHER" id="PTHR11662:SF399">
    <property type="entry name" value="FI19708P1-RELATED"/>
    <property type="match status" value="1"/>
</dbReference>
<dbReference type="KEGG" id="bgt:106050715"/>
<evidence type="ECO:0000256" key="1">
    <source>
        <dbReference type="ARBA" id="ARBA00004141"/>
    </source>
</evidence>
<evidence type="ECO:0000313" key="7">
    <source>
        <dbReference type="Proteomes" id="UP000076420"/>
    </source>
</evidence>
<feature type="transmembrane region" description="Helical" evidence="5">
    <location>
        <begin position="20"/>
        <end position="40"/>
    </location>
</feature>
<feature type="transmembrane region" description="Helical" evidence="5">
    <location>
        <begin position="149"/>
        <end position="172"/>
    </location>
</feature>
<dbReference type="InterPro" id="IPR036259">
    <property type="entry name" value="MFS_trans_sf"/>
</dbReference>